<name>A0ABT8JU12_9BACL</name>
<proteinExistence type="predicted"/>
<keyword evidence="2" id="KW-1185">Reference proteome</keyword>
<dbReference type="Proteomes" id="UP001175097">
    <property type="component" value="Unassembled WGS sequence"/>
</dbReference>
<reference evidence="1" key="1">
    <citation type="submission" date="2023-03" db="EMBL/GenBank/DDBJ databases">
        <title>MT1 and MT2 Draft Genomes of Novel Species.</title>
        <authorList>
            <person name="Venkateswaran K."/>
        </authorList>
    </citation>
    <scope>NUCLEOTIDE SEQUENCE</scope>
    <source>
        <strain evidence="1">F6_3S_P_2</strain>
    </source>
</reference>
<accession>A0ABT8JU12</accession>
<evidence type="ECO:0000313" key="1">
    <source>
        <dbReference type="EMBL" id="MDN4608643.1"/>
    </source>
</evidence>
<sequence>MNERYFAIVNIEQLERQRLFVANIYGDRSGHLTNRIIVAFDGYDAAIARLKEAGVRHVWTSNRRLYGAIIKDSVISGELKHRTETAETAREVEQDAEVLRDIFGLRAADELKPKEVGGLLKIRRWIADQLIKMAIKLGGM</sequence>
<gene>
    <name evidence="1" type="ORF">P5G49_14370</name>
</gene>
<protein>
    <submittedName>
        <fullName evidence="1">Uncharacterized protein</fullName>
    </submittedName>
</protein>
<evidence type="ECO:0000313" key="2">
    <source>
        <dbReference type="Proteomes" id="UP001175097"/>
    </source>
</evidence>
<organism evidence="1 2">
    <name type="scientific">Sporosarcina highlanderae</name>
    <dbReference type="NCBI Taxonomy" id="3035916"/>
    <lineage>
        <taxon>Bacteria</taxon>
        <taxon>Bacillati</taxon>
        <taxon>Bacillota</taxon>
        <taxon>Bacilli</taxon>
        <taxon>Bacillales</taxon>
        <taxon>Caryophanaceae</taxon>
        <taxon>Sporosarcina</taxon>
    </lineage>
</organism>
<dbReference type="EMBL" id="JAROCC010000012">
    <property type="protein sequence ID" value="MDN4608643.1"/>
    <property type="molecule type" value="Genomic_DNA"/>
</dbReference>
<comment type="caution">
    <text evidence="1">The sequence shown here is derived from an EMBL/GenBank/DDBJ whole genome shotgun (WGS) entry which is preliminary data.</text>
</comment>
<dbReference type="RefSeq" id="WP_301244845.1">
    <property type="nucleotide sequence ID" value="NZ_JAROCC010000012.1"/>
</dbReference>